<dbReference type="InterPro" id="IPR023395">
    <property type="entry name" value="MCP_dom_sf"/>
</dbReference>
<keyword evidence="6" id="KW-1133">Transmembrane helix</keyword>
<sequence>MSTGVEPPRAPPSFAFAREVMAGGGSTSIVSAILNPVDVIKTRRQLYEFRDKSAVEIGRSMHAEGGAVALWRPGLKATVAREMLYSGCTKGLYPVVRDVISGADEPTLPQRVAAASGTGVLGSLCANAFDVVKIRQFAAGSSSSLLSAMGEVARAEGVVHGLLLRGASASAPRGAAIAVGEVATYDQTKSWLRRRYSDGFGLHVVVSLITGVVATTVKPQPILNPTPTPRDLLKSYKPILNPTPTPRSPRRSTCSRAVSWPLPTPPTASPPSCCGCCGRRALSRSSTAGCQPISGSARTQSSPSPYLRRCGDSSASSTCRVYVCRAYCGDVSRVLNRVK</sequence>
<comment type="subcellular location">
    <subcellularLocation>
        <location evidence="1">Membrane</location>
        <topology evidence="1">Multi-pass membrane protein</topology>
    </subcellularLocation>
</comment>
<evidence type="ECO:0000256" key="6">
    <source>
        <dbReference type="ARBA" id="ARBA00022989"/>
    </source>
</evidence>
<evidence type="ECO:0008006" key="10">
    <source>
        <dbReference type="Google" id="ProtNLM"/>
    </source>
</evidence>
<keyword evidence="5" id="KW-0677">Repeat</keyword>
<dbReference type="Pfam" id="PF00153">
    <property type="entry name" value="Mito_carr"/>
    <property type="match status" value="2"/>
</dbReference>
<comment type="similarity">
    <text evidence="2">Belongs to the mitochondrial carrier (TC 2.A.29) family.</text>
</comment>
<keyword evidence="7" id="KW-0472">Membrane</keyword>
<proteinExistence type="inferred from homology"/>
<keyword evidence="3" id="KW-0813">Transport</keyword>
<evidence type="ECO:0000256" key="3">
    <source>
        <dbReference type="ARBA" id="ARBA00022448"/>
    </source>
</evidence>
<feature type="region of interest" description="Disordered" evidence="8">
    <location>
        <begin position="286"/>
        <end position="307"/>
    </location>
</feature>
<dbReference type="Gene3D" id="1.50.40.10">
    <property type="entry name" value="Mitochondrial carrier domain"/>
    <property type="match status" value="1"/>
</dbReference>
<dbReference type="EMBL" id="HBIR01019280">
    <property type="protein sequence ID" value="CAE0544897.1"/>
    <property type="molecule type" value="Transcribed_RNA"/>
</dbReference>
<gene>
    <name evidence="9" type="ORF">EHUX00137_LOCUS14585</name>
</gene>
<evidence type="ECO:0000313" key="9">
    <source>
        <dbReference type="EMBL" id="CAE0544897.1"/>
    </source>
</evidence>
<dbReference type="SUPFAM" id="SSF103506">
    <property type="entry name" value="Mitochondrial carrier"/>
    <property type="match status" value="1"/>
</dbReference>
<accession>A0A7S3W9J7</accession>
<name>A0A7S3W9J7_EMIHU</name>
<protein>
    <recommendedName>
        <fullName evidence="10">Mitochondrial carrier protein</fullName>
    </recommendedName>
</protein>
<keyword evidence="4" id="KW-0812">Transmembrane</keyword>
<reference evidence="9" key="1">
    <citation type="submission" date="2021-01" db="EMBL/GenBank/DDBJ databases">
        <authorList>
            <person name="Corre E."/>
            <person name="Pelletier E."/>
            <person name="Niang G."/>
            <person name="Scheremetjew M."/>
            <person name="Finn R."/>
            <person name="Kale V."/>
            <person name="Holt S."/>
            <person name="Cochrane G."/>
            <person name="Meng A."/>
            <person name="Brown T."/>
            <person name="Cohen L."/>
        </authorList>
    </citation>
    <scope>NUCLEOTIDE SEQUENCE</scope>
    <source>
        <strain evidence="9">379</strain>
    </source>
</reference>
<evidence type="ECO:0000256" key="5">
    <source>
        <dbReference type="ARBA" id="ARBA00022737"/>
    </source>
</evidence>
<evidence type="ECO:0000256" key="2">
    <source>
        <dbReference type="ARBA" id="ARBA00006375"/>
    </source>
</evidence>
<dbReference type="AlphaFoldDB" id="A0A7S3W9J7"/>
<feature type="compositionally biased region" description="Polar residues" evidence="8">
    <location>
        <begin position="286"/>
        <end position="304"/>
    </location>
</feature>
<evidence type="ECO:0000256" key="7">
    <source>
        <dbReference type="ARBA" id="ARBA00023136"/>
    </source>
</evidence>
<dbReference type="InterPro" id="IPR018108">
    <property type="entry name" value="MCP_transmembrane"/>
</dbReference>
<evidence type="ECO:0000256" key="4">
    <source>
        <dbReference type="ARBA" id="ARBA00022692"/>
    </source>
</evidence>
<dbReference type="PANTHER" id="PTHR45618">
    <property type="entry name" value="MITOCHONDRIAL DICARBOXYLATE CARRIER-RELATED"/>
    <property type="match status" value="1"/>
</dbReference>
<evidence type="ECO:0000256" key="8">
    <source>
        <dbReference type="SAM" id="MobiDB-lite"/>
    </source>
</evidence>
<feature type="region of interest" description="Disordered" evidence="8">
    <location>
        <begin position="233"/>
        <end position="254"/>
    </location>
</feature>
<organism evidence="9">
    <name type="scientific">Emiliania huxleyi</name>
    <name type="common">Coccolithophore</name>
    <name type="synonym">Pontosphaera huxleyi</name>
    <dbReference type="NCBI Taxonomy" id="2903"/>
    <lineage>
        <taxon>Eukaryota</taxon>
        <taxon>Haptista</taxon>
        <taxon>Haptophyta</taxon>
        <taxon>Prymnesiophyceae</taxon>
        <taxon>Isochrysidales</taxon>
        <taxon>Noelaerhabdaceae</taxon>
        <taxon>Emiliania</taxon>
    </lineage>
</organism>
<dbReference type="InterPro" id="IPR050391">
    <property type="entry name" value="Mito_Metabolite_Transporter"/>
</dbReference>
<evidence type="ECO:0000256" key="1">
    <source>
        <dbReference type="ARBA" id="ARBA00004141"/>
    </source>
</evidence>
<dbReference type="GO" id="GO:0016020">
    <property type="term" value="C:membrane"/>
    <property type="evidence" value="ECO:0007669"/>
    <property type="project" value="UniProtKB-SubCell"/>
</dbReference>